<dbReference type="KEGG" id="tpol:Mal48_44590"/>
<evidence type="ECO:0000313" key="1">
    <source>
        <dbReference type="EMBL" id="QDT35183.1"/>
    </source>
</evidence>
<dbReference type="GO" id="GO:0016787">
    <property type="term" value="F:hydrolase activity"/>
    <property type="evidence" value="ECO:0007669"/>
    <property type="project" value="UniProtKB-KW"/>
</dbReference>
<gene>
    <name evidence="1" type="ORF">Mal48_44590</name>
</gene>
<sequence length="292" mass="32646">MNKFEISRRELISSTATIGAASILFPTLKLSAGDTRELKIVDTNASLFQWPFRRLPLDETETLINKYRALGVSEIWAGSYEALLHRDLVGVNERLAEKCHETPELIAIGEINPALPGWERDFELCVQKHNMPGLRVHPNYHGYKLDDPSFINLLKLATEAERFVQIAVAMEDARTQHPLVAVPDVDLAPLPGVLLDFPDAKIQILNWKPRGAITSQLLQHRGIFLDVARVDSTDGIAKLIREAPENRILFGTHAPFLIPEAAMIRVAESKLNEKELRSLLSGAAQSLNRKVL</sequence>
<reference evidence="1 2" key="1">
    <citation type="submission" date="2019-02" db="EMBL/GenBank/DDBJ databases">
        <title>Deep-cultivation of Planctomycetes and their phenomic and genomic characterization uncovers novel biology.</title>
        <authorList>
            <person name="Wiegand S."/>
            <person name="Jogler M."/>
            <person name="Boedeker C."/>
            <person name="Pinto D."/>
            <person name="Vollmers J."/>
            <person name="Rivas-Marin E."/>
            <person name="Kohn T."/>
            <person name="Peeters S.H."/>
            <person name="Heuer A."/>
            <person name="Rast P."/>
            <person name="Oberbeckmann S."/>
            <person name="Bunk B."/>
            <person name="Jeske O."/>
            <person name="Meyerdierks A."/>
            <person name="Storesund J.E."/>
            <person name="Kallscheuer N."/>
            <person name="Luecker S."/>
            <person name="Lage O.M."/>
            <person name="Pohl T."/>
            <person name="Merkel B.J."/>
            <person name="Hornburger P."/>
            <person name="Mueller R.-W."/>
            <person name="Bruemmer F."/>
            <person name="Labrenz M."/>
            <person name="Spormann A.M."/>
            <person name="Op den Camp H."/>
            <person name="Overmann J."/>
            <person name="Amann R."/>
            <person name="Jetten M.S.M."/>
            <person name="Mascher T."/>
            <person name="Medema M.H."/>
            <person name="Devos D.P."/>
            <person name="Kaster A.-K."/>
            <person name="Ovreas L."/>
            <person name="Rohde M."/>
            <person name="Galperin M.Y."/>
            <person name="Jogler C."/>
        </authorList>
    </citation>
    <scope>NUCLEOTIDE SEQUENCE [LARGE SCALE GENOMIC DNA]</scope>
    <source>
        <strain evidence="1 2">Mal48</strain>
    </source>
</reference>
<proteinExistence type="predicted"/>
<dbReference type="RefSeq" id="WP_145204330.1">
    <property type="nucleotide sequence ID" value="NZ_CP036267.1"/>
</dbReference>
<keyword evidence="2" id="KW-1185">Reference proteome</keyword>
<protein>
    <submittedName>
        <fullName evidence="1">Amidohydrolase</fullName>
    </submittedName>
</protein>
<dbReference type="OrthoDB" id="265149at2"/>
<name>A0A517QUB2_9PLAN</name>
<keyword evidence="1" id="KW-0378">Hydrolase</keyword>
<accession>A0A517QUB2</accession>
<organism evidence="1 2">
    <name type="scientific">Thalassoglobus polymorphus</name>
    <dbReference type="NCBI Taxonomy" id="2527994"/>
    <lineage>
        <taxon>Bacteria</taxon>
        <taxon>Pseudomonadati</taxon>
        <taxon>Planctomycetota</taxon>
        <taxon>Planctomycetia</taxon>
        <taxon>Planctomycetales</taxon>
        <taxon>Planctomycetaceae</taxon>
        <taxon>Thalassoglobus</taxon>
    </lineage>
</organism>
<dbReference type="Proteomes" id="UP000315724">
    <property type="component" value="Chromosome"/>
</dbReference>
<dbReference type="AlphaFoldDB" id="A0A517QUB2"/>
<dbReference type="EMBL" id="CP036267">
    <property type="protein sequence ID" value="QDT35183.1"/>
    <property type="molecule type" value="Genomic_DNA"/>
</dbReference>
<dbReference type="Gene3D" id="3.20.20.140">
    <property type="entry name" value="Metal-dependent hydrolases"/>
    <property type="match status" value="1"/>
</dbReference>
<dbReference type="InterPro" id="IPR032466">
    <property type="entry name" value="Metal_Hydrolase"/>
</dbReference>
<evidence type="ECO:0000313" key="2">
    <source>
        <dbReference type="Proteomes" id="UP000315724"/>
    </source>
</evidence>
<dbReference type="SUPFAM" id="SSF51556">
    <property type="entry name" value="Metallo-dependent hydrolases"/>
    <property type="match status" value="1"/>
</dbReference>